<dbReference type="GO" id="GO:0044594">
    <property type="term" value="F:17-beta-hydroxysteroid dehydrogenase (NAD+) activity"/>
    <property type="evidence" value="ECO:0007669"/>
    <property type="project" value="TreeGrafter"/>
</dbReference>
<dbReference type="EMBL" id="JACCBF010000001">
    <property type="protein sequence ID" value="NYD28792.1"/>
    <property type="molecule type" value="Genomic_DNA"/>
</dbReference>
<dbReference type="SUPFAM" id="SSF54637">
    <property type="entry name" value="Thioesterase/thiol ester dehydrase-isomerase"/>
    <property type="match status" value="2"/>
</dbReference>
<dbReference type="GO" id="GO:0003857">
    <property type="term" value="F:(3S)-3-hydroxyacyl-CoA dehydrogenase (NAD+) activity"/>
    <property type="evidence" value="ECO:0007669"/>
    <property type="project" value="TreeGrafter"/>
</dbReference>
<dbReference type="Pfam" id="PF01575">
    <property type="entry name" value="MaoC_dehydratas"/>
    <property type="match status" value="1"/>
</dbReference>
<dbReference type="InterPro" id="IPR002539">
    <property type="entry name" value="MaoC-like_dom"/>
</dbReference>
<dbReference type="AlphaFoldDB" id="A0A852RQ64"/>
<name>A0A852RQ64_9ACTN</name>
<gene>
    <name evidence="4" type="ORF">BJ958_000338</name>
</gene>
<evidence type="ECO:0000256" key="1">
    <source>
        <dbReference type="ARBA" id="ARBA00005254"/>
    </source>
</evidence>
<sequence>MPIDLATALAAPPAVRTIAWTRRDVLLYHLSLGAGRHADVDPELAYTFERDLQVLPTFAVVAGRTISAGDEQHAPAMRMPGIDVDLRRVLHGGQALTVHRPIPAAGTAELSTRVADVWDKGKAAVVVLEHRVTDADGPLWTAQMQVWARGEGGFGGEPGPDTSWSAPDRAPDHVLDSPTDPGQALLYRLNGDLNPLHAEPAFAASAGFDRPILHGLASYGIVAKALVDGLLDGDAGRLRSLAVRFAGTLVPGETIRTSVWRDGDRLALSAYCPERGDRPVLSHAVAEVSR</sequence>
<evidence type="ECO:0000259" key="2">
    <source>
        <dbReference type="Pfam" id="PF01575"/>
    </source>
</evidence>
<comment type="caution">
    <text evidence="4">The sequence shown here is derived from an EMBL/GenBank/DDBJ whole genome shotgun (WGS) entry which is preliminary data.</text>
</comment>
<evidence type="ECO:0000259" key="3">
    <source>
        <dbReference type="Pfam" id="PF22622"/>
    </source>
</evidence>
<feature type="domain" description="Peroxisomal multifunctional enzyme type 2-like N-terminal" evidence="3">
    <location>
        <begin position="20"/>
        <end position="150"/>
    </location>
</feature>
<dbReference type="PANTHER" id="PTHR13078:SF59">
    <property type="entry name" value="ENOYL-COA HYDRATASE CHSH3"/>
    <property type="match status" value="1"/>
</dbReference>
<dbReference type="InterPro" id="IPR029069">
    <property type="entry name" value="HotDog_dom_sf"/>
</dbReference>
<keyword evidence="5" id="KW-1185">Reference proteome</keyword>
<reference evidence="4 5" key="1">
    <citation type="submission" date="2020-07" db="EMBL/GenBank/DDBJ databases">
        <title>Sequencing the genomes of 1000 actinobacteria strains.</title>
        <authorList>
            <person name="Klenk H.-P."/>
        </authorList>
    </citation>
    <scope>NUCLEOTIDE SEQUENCE [LARGE SCALE GENOMIC DNA]</scope>
    <source>
        <strain evidence="4 5">DSM 19082</strain>
    </source>
</reference>
<accession>A0A852RQ64</accession>
<dbReference type="InterPro" id="IPR054357">
    <property type="entry name" value="MFE-2_N"/>
</dbReference>
<feature type="domain" description="MaoC-like" evidence="2">
    <location>
        <begin position="166"/>
        <end position="265"/>
    </location>
</feature>
<dbReference type="Gene3D" id="3.10.129.10">
    <property type="entry name" value="Hotdog Thioesterase"/>
    <property type="match status" value="1"/>
</dbReference>
<evidence type="ECO:0000313" key="4">
    <source>
        <dbReference type="EMBL" id="NYD28792.1"/>
    </source>
</evidence>
<dbReference type="Proteomes" id="UP000582231">
    <property type="component" value="Unassembled WGS sequence"/>
</dbReference>
<dbReference type="CDD" id="cd03448">
    <property type="entry name" value="HDE_HSD"/>
    <property type="match status" value="1"/>
</dbReference>
<dbReference type="Pfam" id="PF22622">
    <property type="entry name" value="MFE-2_hydrat-2_N"/>
    <property type="match status" value="1"/>
</dbReference>
<comment type="similarity">
    <text evidence="1">Belongs to the enoyl-CoA hydratase/isomerase family.</text>
</comment>
<dbReference type="PANTHER" id="PTHR13078">
    <property type="entry name" value="PEROXISOMAL MULTIFUNCTIONAL ENZYME TYPE 2-RELATED"/>
    <property type="match status" value="1"/>
</dbReference>
<dbReference type="RefSeq" id="WP_179724966.1">
    <property type="nucleotide sequence ID" value="NZ_BAABEF010000001.1"/>
</dbReference>
<dbReference type="GO" id="GO:0006635">
    <property type="term" value="P:fatty acid beta-oxidation"/>
    <property type="evidence" value="ECO:0007669"/>
    <property type="project" value="TreeGrafter"/>
</dbReference>
<organism evidence="4 5">
    <name type="scientific">Nocardioides kongjuensis</name>
    <dbReference type="NCBI Taxonomy" id="349522"/>
    <lineage>
        <taxon>Bacteria</taxon>
        <taxon>Bacillati</taxon>
        <taxon>Actinomycetota</taxon>
        <taxon>Actinomycetes</taxon>
        <taxon>Propionibacteriales</taxon>
        <taxon>Nocardioidaceae</taxon>
        <taxon>Nocardioides</taxon>
    </lineage>
</organism>
<protein>
    <submittedName>
        <fullName evidence="4">Acyl dehydratase</fullName>
    </submittedName>
</protein>
<proteinExistence type="inferred from homology"/>
<dbReference type="GO" id="GO:0004300">
    <property type="term" value="F:enoyl-CoA hydratase activity"/>
    <property type="evidence" value="ECO:0007669"/>
    <property type="project" value="TreeGrafter"/>
</dbReference>
<evidence type="ECO:0000313" key="5">
    <source>
        <dbReference type="Proteomes" id="UP000582231"/>
    </source>
</evidence>